<protein>
    <recommendedName>
        <fullName evidence="4">Transmembrane protein</fullName>
    </recommendedName>
</protein>
<feature type="transmembrane region" description="Helical" evidence="1">
    <location>
        <begin position="79"/>
        <end position="97"/>
    </location>
</feature>
<dbReference type="Proteomes" id="UP001156141">
    <property type="component" value="Unassembled WGS sequence"/>
</dbReference>
<evidence type="ECO:0000256" key="1">
    <source>
        <dbReference type="SAM" id="Phobius"/>
    </source>
</evidence>
<name>A0ABS9RMG1_9FLAO</name>
<keyword evidence="1" id="KW-0812">Transmembrane</keyword>
<keyword evidence="1" id="KW-0472">Membrane</keyword>
<proteinExistence type="predicted"/>
<keyword evidence="1" id="KW-1133">Transmembrane helix</keyword>
<sequence length="143" mass="16428">MKNISERHKIVFISLIIYLVSLTQKTYCVDNDCGDYWNGYYLLIYGWVGLIVGGAGYCWIANPLLILSWLLPKDKIKTSLIFSGISAFFAIIFLFFSEIMKDEAGHYGQITGYKLGYILWLISTLITFIGFIYLIKKPVANKW</sequence>
<gene>
    <name evidence="2" type="ORF">MKW35_15980</name>
</gene>
<evidence type="ECO:0000313" key="2">
    <source>
        <dbReference type="EMBL" id="MCH4554128.1"/>
    </source>
</evidence>
<evidence type="ECO:0008006" key="4">
    <source>
        <dbReference type="Google" id="ProtNLM"/>
    </source>
</evidence>
<reference evidence="2" key="1">
    <citation type="submission" date="2022-02" db="EMBL/GenBank/DDBJ databases">
        <title>Aestuariibaculum sp., a marine bacterium isolated from sediment in Guangxi.</title>
        <authorList>
            <person name="Ying J."/>
        </authorList>
    </citation>
    <scope>NUCLEOTIDE SEQUENCE</scope>
    <source>
        <strain evidence="2">L182</strain>
    </source>
</reference>
<organism evidence="2 3">
    <name type="scientific">Aestuariibaculum lutulentum</name>
    <dbReference type="NCBI Taxonomy" id="2920935"/>
    <lineage>
        <taxon>Bacteria</taxon>
        <taxon>Pseudomonadati</taxon>
        <taxon>Bacteroidota</taxon>
        <taxon>Flavobacteriia</taxon>
        <taxon>Flavobacteriales</taxon>
        <taxon>Flavobacteriaceae</taxon>
    </lineage>
</organism>
<keyword evidence="3" id="KW-1185">Reference proteome</keyword>
<evidence type="ECO:0000313" key="3">
    <source>
        <dbReference type="Proteomes" id="UP001156141"/>
    </source>
</evidence>
<dbReference type="RefSeq" id="WP_240575473.1">
    <property type="nucleotide sequence ID" value="NZ_CP136709.1"/>
</dbReference>
<feature type="transmembrane region" description="Helical" evidence="1">
    <location>
        <begin position="117"/>
        <end position="135"/>
    </location>
</feature>
<dbReference type="EMBL" id="JAKVQD010000012">
    <property type="protein sequence ID" value="MCH4554128.1"/>
    <property type="molecule type" value="Genomic_DNA"/>
</dbReference>
<accession>A0ABS9RMG1</accession>
<comment type="caution">
    <text evidence="2">The sequence shown here is derived from an EMBL/GenBank/DDBJ whole genome shotgun (WGS) entry which is preliminary data.</text>
</comment>
<feature type="transmembrane region" description="Helical" evidence="1">
    <location>
        <begin position="44"/>
        <end position="67"/>
    </location>
</feature>